<gene>
    <name evidence="1" type="ORF">BWR18_15150</name>
</gene>
<organism evidence="1 2">
    <name type="scientific">Tateyamaria omphalii</name>
    <dbReference type="NCBI Taxonomy" id="299262"/>
    <lineage>
        <taxon>Bacteria</taxon>
        <taxon>Pseudomonadati</taxon>
        <taxon>Pseudomonadota</taxon>
        <taxon>Alphaproteobacteria</taxon>
        <taxon>Rhodobacterales</taxon>
        <taxon>Roseobacteraceae</taxon>
        <taxon>Tateyamaria</taxon>
    </lineage>
</organism>
<dbReference type="EMBL" id="CP019312">
    <property type="protein sequence ID" value="APX13920.1"/>
    <property type="molecule type" value="Genomic_DNA"/>
</dbReference>
<accession>A0A1P8N0R5</accession>
<dbReference type="RefSeq" id="WP_076630346.1">
    <property type="nucleotide sequence ID" value="NZ_CP019312.1"/>
</dbReference>
<dbReference type="SUPFAM" id="SSF109854">
    <property type="entry name" value="DinB/YfiT-like putative metalloenzymes"/>
    <property type="match status" value="1"/>
</dbReference>
<dbReference type="InterPro" id="IPR034660">
    <property type="entry name" value="DinB/YfiT-like"/>
</dbReference>
<protein>
    <recommendedName>
        <fullName evidence="3">ClbS/DfsB family four-helix bundle protein</fullName>
    </recommendedName>
</protein>
<evidence type="ECO:0000313" key="2">
    <source>
        <dbReference type="Proteomes" id="UP000186336"/>
    </source>
</evidence>
<dbReference type="AlphaFoldDB" id="A0A1P8N0R5"/>
<dbReference type="InterPro" id="IPR012550">
    <property type="entry name" value="DUF1706"/>
</dbReference>
<dbReference type="Pfam" id="PF08020">
    <property type="entry name" value="DUF1706"/>
    <property type="match status" value="1"/>
</dbReference>
<proteinExistence type="predicted"/>
<dbReference type="Proteomes" id="UP000186336">
    <property type="component" value="Chromosome"/>
</dbReference>
<dbReference type="PANTHER" id="PTHR40658">
    <property type="match status" value="1"/>
</dbReference>
<dbReference type="KEGG" id="tom:BWR18_15150"/>
<sequence length="172" mass="19374">MPAAQNKTDLAAITHKEFGTLNILLDQVPASVALQKLDEDTSIKDVIGHRAHWIDLFFGWYADGQAGKPVHIPAEGYKWNDLKRYNADLRAAQADLGWPDAVAMLRDRHARLLDFIDTRSDAELYGGPLTGAKNTWRLGRWVEATGPSHYRSASKFMREVMRDRALSRADQT</sequence>
<evidence type="ECO:0008006" key="3">
    <source>
        <dbReference type="Google" id="ProtNLM"/>
    </source>
</evidence>
<keyword evidence="2" id="KW-1185">Reference proteome</keyword>
<reference evidence="1 2" key="1">
    <citation type="submission" date="2017-01" db="EMBL/GenBank/DDBJ databases">
        <title>Complete genome of Tateyamaria omphalii DOK1-4 isolated from seawater in Dokdo.</title>
        <authorList>
            <person name="Kim J.H."/>
            <person name="Chi W.-J."/>
        </authorList>
    </citation>
    <scope>NUCLEOTIDE SEQUENCE [LARGE SCALE GENOMIC DNA]</scope>
    <source>
        <strain evidence="1 2">DOK1-4</strain>
    </source>
</reference>
<evidence type="ECO:0000313" key="1">
    <source>
        <dbReference type="EMBL" id="APX13920.1"/>
    </source>
</evidence>
<dbReference type="PANTHER" id="PTHR40658:SF4">
    <property type="entry name" value="HYPOTHETICAL CYTOSOLIC PROTEIN"/>
    <property type="match status" value="1"/>
</dbReference>
<dbReference type="STRING" id="299262.BWR18_15150"/>
<dbReference type="Gene3D" id="1.20.120.450">
    <property type="entry name" value="dinb family like domain"/>
    <property type="match status" value="1"/>
</dbReference>
<name>A0A1P8N0R5_9RHOB</name>
<dbReference type="OrthoDB" id="5347938at2"/>